<evidence type="ECO:0000256" key="1">
    <source>
        <dbReference type="ARBA" id="ARBA00010718"/>
    </source>
</evidence>
<evidence type="ECO:0000259" key="2">
    <source>
        <dbReference type="PROSITE" id="PS51144"/>
    </source>
</evidence>
<dbReference type="AlphaFoldDB" id="A0A8X6MYU8"/>
<sequence>MKCCPDYWGLLNPDWKLCNRGRRQSPIDIEPSILLYDPGMGNIEINREKVNGTLKNTGHSVRFRLDPDSPPVTVNGGPLSYKYRVHEVLLHYGRTDDRGSEHTIAGHAFPGELQILAYNNQLYDSMAEAMPKTQGIVAVTVMFQLANISSPDLRLLTSQLDKIIHKGQTKNISHISLHGILPETRQFMTYEGSTTMPGCHETVTWILLNRPIYITKSEMYLLSCKGTKRILKPFSVNNFRPPQPLTIAPSEQMYIILRQEKRVAATETLLLSVNFEGIAEIVAIQLFHHIMPLRVVLCSKKQSTLRTLELHHQIEYRCKDYKNYAPSASLTQTNDSEKYIELNVI</sequence>
<dbReference type="InterPro" id="IPR001148">
    <property type="entry name" value="CA_dom"/>
</dbReference>
<dbReference type="OrthoDB" id="5978072at2759"/>
<reference evidence="3" key="1">
    <citation type="submission" date="2020-08" db="EMBL/GenBank/DDBJ databases">
        <title>Multicomponent nature underlies the extraordinary mechanical properties of spider dragline silk.</title>
        <authorList>
            <person name="Kono N."/>
            <person name="Nakamura H."/>
            <person name="Mori M."/>
            <person name="Yoshida Y."/>
            <person name="Ohtoshi R."/>
            <person name="Malay A.D."/>
            <person name="Moran D.A.P."/>
            <person name="Tomita M."/>
            <person name="Numata K."/>
            <person name="Arakawa K."/>
        </authorList>
    </citation>
    <scope>NUCLEOTIDE SEQUENCE</scope>
</reference>
<dbReference type="PROSITE" id="PS51144">
    <property type="entry name" value="ALPHA_CA_2"/>
    <property type="match status" value="1"/>
</dbReference>
<dbReference type="Pfam" id="PF00194">
    <property type="entry name" value="Carb_anhydrase"/>
    <property type="match status" value="1"/>
</dbReference>
<dbReference type="GO" id="GO:0008270">
    <property type="term" value="F:zinc ion binding"/>
    <property type="evidence" value="ECO:0007669"/>
    <property type="project" value="InterPro"/>
</dbReference>
<evidence type="ECO:0000313" key="3">
    <source>
        <dbReference type="EMBL" id="GFS84745.1"/>
    </source>
</evidence>
<dbReference type="SUPFAM" id="SSF51069">
    <property type="entry name" value="Carbonic anhydrase"/>
    <property type="match status" value="1"/>
</dbReference>
<keyword evidence="4" id="KW-1185">Reference proteome</keyword>
<proteinExistence type="inferred from homology"/>
<comment type="caution">
    <text evidence="3">The sequence shown here is derived from an EMBL/GenBank/DDBJ whole genome shotgun (WGS) entry which is preliminary data.</text>
</comment>
<dbReference type="SMART" id="SM01057">
    <property type="entry name" value="Carb_anhydrase"/>
    <property type="match status" value="1"/>
</dbReference>
<dbReference type="PANTHER" id="PTHR18952">
    <property type="entry name" value="CARBONIC ANHYDRASE"/>
    <property type="match status" value="1"/>
</dbReference>
<evidence type="ECO:0000313" key="4">
    <source>
        <dbReference type="Proteomes" id="UP000887013"/>
    </source>
</evidence>
<dbReference type="EMBL" id="BMAW01003643">
    <property type="protein sequence ID" value="GFS84745.1"/>
    <property type="molecule type" value="Genomic_DNA"/>
</dbReference>
<gene>
    <name evidence="3" type="primary">cah-2</name>
    <name evidence="3" type="ORF">NPIL_104681</name>
</gene>
<dbReference type="InterPro" id="IPR036398">
    <property type="entry name" value="CA_dom_sf"/>
</dbReference>
<accession>A0A8X6MYU8</accession>
<protein>
    <submittedName>
        <fullName evidence="3">Putative carbonic anhydrase-like protein 2</fullName>
    </submittedName>
</protein>
<dbReference type="Gene3D" id="3.10.200.10">
    <property type="entry name" value="Alpha carbonic anhydrase"/>
    <property type="match status" value="1"/>
</dbReference>
<organism evidence="3 4">
    <name type="scientific">Nephila pilipes</name>
    <name type="common">Giant wood spider</name>
    <name type="synonym">Nephila maculata</name>
    <dbReference type="NCBI Taxonomy" id="299642"/>
    <lineage>
        <taxon>Eukaryota</taxon>
        <taxon>Metazoa</taxon>
        <taxon>Ecdysozoa</taxon>
        <taxon>Arthropoda</taxon>
        <taxon>Chelicerata</taxon>
        <taxon>Arachnida</taxon>
        <taxon>Araneae</taxon>
        <taxon>Araneomorphae</taxon>
        <taxon>Entelegynae</taxon>
        <taxon>Araneoidea</taxon>
        <taxon>Nephilidae</taxon>
        <taxon>Nephila</taxon>
    </lineage>
</organism>
<feature type="domain" description="Alpha-carbonic anhydrase" evidence="2">
    <location>
        <begin position="1"/>
        <end position="254"/>
    </location>
</feature>
<dbReference type="Proteomes" id="UP000887013">
    <property type="component" value="Unassembled WGS sequence"/>
</dbReference>
<comment type="similarity">
    <text evidence="1">Belongs to the alpha-carbonic anhydrase family.</text>
</comment>
<dbReference type="GO" id="GO:0004089">
    <property type="term" value="F:carbonate dehydratase activity"/>
    <property type="evidence" value="ECO:0007669"/>
    <property type="project" value="InterPro"/>
</dbReference>
<dbReference type="PANTHER" id="PTHR18952:SF208">
    <property type="entry name" value="CARBONIC ANHYDRASE XA-RELATED"/>
    <property type="match status" value="1"/>
</dbReference>
<dbReference type="GO" id="GO:0006730">
    <property type="term" value="P:one-carbon metabolic process"/>
    <property type="evidence" value="ECO:0007669"/>
    <property type="project" value="TreeGrafter"/>
</dbReference>
<name>A0A8X6MYU8_NEPPI</name>
<dbReference type="InterPro" id="IPR023561">
    <property type="entry name" value="Carbonic_anhydrase_a-class"/>
</dbReference>